<evidence type="ECO:0000256" key="4">
    <source>
        <dbReference type="ARBA" id="ARBA00022723"/>
    </source>
</evidence>
<dbReference type="Proteomes" id="UP000663882">
    <property type="component" value="Unassembled WGS sequence"/>
</dbReference>
<comment type="subcellular location">
    <subcellularLocation>
        <location evidence="8">Cytoplasm</location>
    </subcellularLocation>
</comment>
<dbReference type="Gene3D" id="2.60.120.10">
    <property type="entry name" value="Jelly Rolls"/>
    <property type="match status" value="1"/>
</dbReference>
<dbReference type="GO" id="GO:0006569">
    <property type="term" value="P:L-tryptophan catabolic process"/>
    <property type="evidence" value="ECO:0007669"/>
    <property type="project" value="UniProtKB-UniRule"/>
</dbReference>
<evidence type="ECO:0000256" key="6">
    <source>
        <dbReference type="ARBA" id="ARBA00023002"/>
    </source>
</evidence>
<evidence type="ECO:0000256" key="1">
    <source>
        <dbReference type="ARBA" id="ARBA00001954"/>
    </source>
</evidence>
<feature type="binding site" evidence="8">
    <location>
        <position position="109"/>
    </location>
    <ligand>
        <name>substrate</name>
    </ligand>
</feature>
<reference evidence="9" key="1">
    <citation type="submission" date="2021-02" db="EMBL/GenBank/DDBJ databases">
        <authorList>
            <person name="Nowell W R."/>
        </authorList>
    </citation>
    <scope>NUCLEOTIDE SEQUENCE</scope>
</reference>
<dbReference type="AlphaFoldDB" id="A0A814HAW4"/>
<evidence type="ECO:0000256" key="7">
    <source>
        <dbReference type="ARBA" id="ARBA00023004"/>
    </source>
</evidence>
<sequence>MPSSPINKINVDQWLKENEQQFQPPVCNKLLHNNQLTIMFVGGPNIRKDYHLEEGEEVFYQIKGDMCLKVLEQNQHRDIMIKEGEIFLLPANIPHSPNRFENSMGFVMERKRDEDELDCVRYYQDHSTNRLYERWFHTTNLGIQLGPVIKEFFQSEEYLTGQPKADSYLENPPVQNNEKIKLDYPFSLNEWIDKHEEEFSNGKPISLFPDKFQARIYVMPKGQHLIDCSNCDVWLWQYKGHSTAKITTDDKEESAIDLQKMDSVYLNLHWT</sequence>
<dbReference type="GO" id="GO:0019805">
    <property type="term" value="P:quinolinate biosynthetic process"/>
    <property type="evidence" value="ECO:0007669"/>
    <property type="project" value="UniProtKB-UniRule"/>
</dbReference>
<dbReference type="PANTHER" id="PTHR15497:SF1">
    <property type="entry name" value="3-HYDROXYANTHRANILATE 3,4-DIOXYGENASE"/>
    <property type="match status" value="1"/>
</dbReference>
<feature type="binding site" evidence="8">
    <location>
        <position position="47"/>
    </location>
    <ligand>
        <name>O2</name>
        <dbReference type="ChEBI" id="CHEBI:15379"/>
    </ligand>
</feature>
<feature type="region of interest" description="Domain A (catalytic)" evidence="8">
    <location>
        <begin position="1"/>
        <end position="166"/>
    </location>
</feature>
<proteinExistence type="inferred from homology"/>
<feature type="binding site" evidence="8">
    <location>
        <position position="51"/>
    </location>
    <ligand>
        <name>Fe cation</name>
        <dbReference type="ChEBI" id="CHEBI:24875"/>
        <note>catalytic</note>
    </ligand>
</feature>
<dbReference type="SUPFAM" id="SSF51182">
    <property type="entry name" value="RmlC-like cupins"/>
    <property type="match status" value="2"/>
</dbReference>
<feature type="binding site" evidence="8">
    <location>
        <position position="57"/>
    </location>
    <ligand>
        <name>Fe cation</name>
        <dbReference type="ChEBI" id="CHEBI:24875"/>
        <note>catalytic</note>
    </ligand>
</feature>
<comment type="caution">
    <text evidence="8">Lacks conserved residue(s) required for the propagation of feature annotation.</text>
</comment>
<dbReference type="InterPro" id="IPR010329">
    <property type="entry name" value="3hydroanth_dOase"/>
</dbReference>
<dbReference type="HAMAP" id="MF_00825">
    <property type="entry name" value="3_HAO"/>
    <property type="match status" value="1"/>
</dbReference>
<keyword evidence="7 8" id="KW-0408">Iron</keyword>
<comment type="catalytic activity">
    <reaction evidence="8">
        <text>3-hydroxyanthranilate + O2 = (2Z,4Z)-2-amino-3-carboxymuconate 6-semialdehyde</text>
        <dbReference type="Rhea" id="RHEA:17953"/>
        <dbReference type="ChEBI" id="CHEBI:15379"/>
        <dbReference type="ChEBI" id="CHEBI:36559"/>
        <dbReference type="ChEBI" id="CHEBI:77612"/>
        <dbReference type="EC" id="1.13.11.6"/>
    </reaction>
</comment>
<dbReference type="GO" id="GO:0000334">
    <property type="term" value="F:3-hydroxyanthranilate 3,4-dioxygenase activity"/>
    <property type="evidence" value="ECO:0007669"/>
    <property type="project" value="UniProtKB-UniRule"/>
</dbReference>
<comment type="cofactor">
    <cofactor evidence="1 8">
        <name>Fe(2+)</name>
        <dbReference type="ChEBI" id="CHEBI:29033"/>
    </cofactor>
</comment>
<protein>
    <recommendedName>
        <fullName evidence="8">3-hydroxyanthranilate 3,4-dioxygenase</fullName>
        <ecNumber evidence="8">1.13.11.6</ecNumber>
    </recommendedName>
    <alternativeName>
        <fullName evidence="8">3-hydroxyanthranilate oxygenase</fullName>
        <shortName evidence="8">3-HAO</shortName>
    </alternativeName>
    <alternativeName>
        <fullName evidence="8">3-hydroxyanthranilic acid dioxygenase</fullName>
        <shortName evidence="8">HAD</shortName>
    </alternativeName>
</protein>
<dbReference type="PANTHER" id="PTHR15497">
    <property type="entry name" value="3-HYDROXYANTHRANILATE 3,4-DIOXYGENASE"/>
    <property type="match status" value="1"/>
</dbReference>
<dbReference type="EMBL" id="CAJOAX010000409">
    <property type="protein sequence ID" value="CAF3584584.1"/>
    <property type="molecule type" value="Genomic_DNA"/>
</dbReference>
<comment type="pathway">
    <text evidence="8">Cofactor biosynthesis; NAD(+) biosynthesis; quinolinate from L-kynurenine: step 3/3.</text>
</comment>
<dbReference type="InterPro" id="IPR014710">
    <property type="entry name" value="RmlC-like_jellyroll"/>
</dbReference>
<dbReference type="GO" id="GO:0005737">
    <property type="term" value="C:cytoplasm"/>
    <property type="evidence" value="ECO:0007669"/>
    <property type="project" value="UniProtKB-SubCell"/>
</dbReference>
<keyword evidence="6 8" id="KW-0560">Oxidoreductase</keyword>
<dbReference type="CDD" id="cd06123">
    <property type="entry name" value="cupin_HAO"/>
    <property type="match status" value="1"/>
</dbReference>
<evidence type="ECO:0000313" key="10">
    <source>
        <dbReference type="EMBL" id="CAF3584584.1"/>
    </source>
</evidence>
<dbReference type="EMBL" id="CAJNOO010000673">
    <property type="protein sequence ID" value="CAF1007685.1"/>
    <property type="molecule type" value="Genomic_DNA"/>
</dbReference>
<feature type="binding site" evidence="8">
    <location>
        <position position="95"/>
    </location>
    <ligand>
        <name>Fe cation</name>
        <dbReference type="ChEBI" id="CHEBI:24875"/>
        <note>catalytic</note>
    </ligand>
</feature>
<dbReference type="EC" id="1.13.11.6" evidence="8"/>
<evidence type="ECO:0000313" key="9">
    <source>
        <dbReference type="EMBL" id="CAF1007685.1"/>
    </source>
</evidence>
<organism evidence="9 11">
    <name type="scientific">Rotaria sordida</name>
    <dbReference type="NCBI Taxonomy" id="392033"/>
    <lineage>
        <taxon>Eukaryota</taxon>
        <taxon>Metazoa</taxon>
        <taxon>Spiralia</taxon>
        <taxon>Gnathifera</taxon>
        <taxon>Rotifera</taxon>
        <taxon>Eurotatoria</taxon>
        <taxon>Bdelloidea</taxon>
        <taxon>Philodinida</taxon>
        <taxon>Philodinidae</taxon>
        <taxon>Rotaria</taxon>
    </lineage>
</organism>
<feature type="binding site" evidence="8">
    <location>
        <position position="57"/>
    </location>
    <ligand>
        <name>substrate</name>
    </ligand>
</feature>
<dbReference type="GO" id="GO:0008198">
    <property type="term" value="F:ferrous iron binding"/>
    <property type="evidence" value="ECO:0007669"/>
    <property type="project" value="UniProtKB-UniRule"/>
</dbReference>
<dbReference type="NCBIfam" id="TIGR03037">
    <property type="entry name" value="anthran_nbaC"/>
    <property type="match status" value="1"/>
</dbReference>
<dbReference type="GO" id="GO:0034354">
    <property type="term" value="P:'de novo' NAD+ biosynthetic process from L-tryptophan"/>
    <property type="evidence" value="ECO:0007669"/>
    <property type="project" value="UniProtKB-UniRule"/>
</dbReference>
<feature type="region of interest" description="Domain B" evidence="8">
    <location>
        <begin position="166"/>
        <end position="271"/>
    </location>
</feature>
<comment type="function">
    <text evidence="2 8">Catalyzes the oxidative ring opening of 3-hydroxyanthranilate to 2-amino-3-carboxymuconate semialdehyde, which spontaneously cyclizes to quinolinate.</text>
</comment>
<comment type="similarity">
    <text evidence="8">Belongs to the 3-HAO family.</text>
</comment>
<evidence type="ECO:0000313" key="11">
    <source>
        <dbReference type="Proteomes" id="UP000663882"/>
    </source>
</evidence>
<evidence type="ECO:0000256" key="8">
    <source>
        <dbReference type="HAMAP-Rule" id="MF_03019"/>
    </source>
</evidence>
<dbReference type="GO" id="GO:0043420">
    <property type="term" value="P:anthranilate metabolic process"/>
    <property type="evidence" value="ECO:0007669"/>
    <property type="project" value="UniProtKB-UniRule"/>
</dbReference>
<dbReference type="Proteomes" id="UP000663823">
    <property type="component" value="Unassembled WGS sequence"/>
</dbReference>
<keyword evidence="3 8" id="KW-0662">Pyridine nucleotide biosynthesis</keyword>
<dbReference type="UniPathway" id="UPA00253">
    <property type="reaction ID" value="UER00330"/>
</dbReference>
<evidence type="ECO:0000256" key="2">
    <source>
        <dbReference type="ARBA" id="ARBA00002752"/>
    </source>
</evidence>
<keyword evidence="5 8" id="KW-0223">Dioxygenase</keyword>
<evidence type="ECO:0000256" key="5">
    <source>
        <dbReference type="ARBA" id="ARBA00022964"/>
    </source>
</evidence>
<gene>
    <name evidence="10" type="ORF">OTI717_LOCUS5987</name>
    <name evidence="9" type="ORF">RFH988_LOCUS14507</name>
</gene>
<name>A0A814HAW4_9BILA</name>
<feature type="binding site" evidence="8">
    <location>
        <position position="99"/>
    </location>
    <ligand>
        <name>substrate</name>
    </ligand>
</feature>
<keyword evidence="8" id="KW-0963">Cytoplasm</keyword>
<dbReference type="Pfam" id="PF06052">
    <property type="entry name" value="3-HAO"/>
    <property type="match status" value="1"/>
</dbReference>
<keyword evidence="4 8" id="KW-0479">Metal-binding</keyword>
<evidence type="ECO:0000256" key="3">
    <source>
        <dbReference type="ARBA" id="ARBA00022642"/>
    </source>
</evidence>
<accession>A0A814HAW4</accession>
<dbReference type="OrthoDB" id="204928at2759"/>
<dbReference type="InterPro" id="IPR011051">
    <property type="entry name" value="RmlC_Cupin_sf"/>
</dbReference>
<comment type="caution">
    <text evidence="9">The sequence shown here is derived from an EMBL/GenBank/DDBJ whole genome shotgun (WGS) entry which is preliminary data.</text>
</comment>